<gene>
    <name evidence="1" type="ORF">HMPREF9449_00632</name>
</gene>
<comment type="caution">
    <text evidence="1">The sequence shown here is derived from an EMBL/GenBank/DDBJ whole genome shotgun (WGS) entry which is preliminary data.</text>
</comment>
<protein>
    <recommendedName>
        <fullName evidence="3">Metanogen output domain-containing protein</fullName>
    </recommendedName>
</protein>
<dbReference type="PATRIC" id="fig|742817.3.peg.672"/>
<dbReference type="HOGENOM" id="CLU_152369_0_0_10"/>
<name>H1DEE6_9BACT</name>
<evidence type="ECO:0008006" key="3">
    <source>
        <dbReference type="Google" id="ProtNLM"/>
    </source>
</evidence>
<keyword evidence="2" id="KW-1185">Reference proteome</keyword>
<dbReference type="eggNOG" id="ENOG50326B1">
    <property type="taxonomic scope" value="Bacteria"/>
</dbReference>
<dbReference type="GeneID" id="98068266"/>
<sequence length="136" mass="15846">MKYLNQKMENESKKENKMNYKDKAIRCVKDTILPMQRKQFEECGYCLDKQYKRYGNTEWLFAKIIEKGRIYEIGYPKCVCPDVISGKVTDVSHCECSRQSILYIIGNLLPDKNISVEIIETVLGGAEKCRFKVTVE</sequence>
<organism evidence="1 2">
    <name type="scientific">Odoribacter laneus YIT 12061</name>
    <dbReference type="NCBI Taxonomy" id="742817"/>
    <lineage>
        <taxon>Bacteria</taxon>
        <taxon>Pseudomonadati</taxon>
        <taxon>Bacteroidota</taxon>
        <taxon>Bacteroidia</taxon>
        <taxon>Bacteroidales</taxon>
        <taxon>Odoribacteraceae</taxon>
        <taxon>Odoribacter</taxon>
    </lineage>
</organism>
<dbReference type="AlphaFoldDB" id="H1DEE6"/>
<dbReference type="RefSeq" id="WP_009135780.1">
    <property type="nucleotide sequence ID" value="NZ_JH594596.1"/>
</dbReference>
<evidence type="ECO:0000313" key="1">
    <source>
        <dbReference type="EMBL" id="EHP50043.1"/>
    </source>
</evidence>
<accession>H1DEE6</accession>
<dbReference type="Proteomes" id="UP000004892">
    <property type="component" value="Unassembled WGS sequence"/>
</dbReference>
<dbReference type="STRING" id="742817.HMPREF9449_00632"/>
<dbReference type="EMBL" id="ADMC01000007">
    <property type="protein sequence ID" value="EHP50043.1"/>
    <property type="molecule type" value="Genomic_DNA"/>
</dbReference>
<proteinExistence type="predicted"/>
<reference evidence="1 2" key="1">
    <citation type="submission" date="2012-01" db="EMBL/GenBank/DDBJ databases">
        <title>The Genome Sequence of Odoribacter laneus YIT 12061.</title>
        <authorList>
            <consortium name="The Broad Institute Genome Sequencing Platform"/>
            <person name="Earl A."/>
            <person name="Ward D."/>
            <person name="Feldgarden M."/>
            <person name="Gevers D."/>
            <person name="Morotomi M."/>
            <person name="Young S.K."/>
            <person name="Zeng Q."/>
            <person name="Gargeya S."/>
            <person name="Fitzgerald M."/>
            <person name="Haas B."/>
            <person name="Abouelleil A."/>
            <person name="Alvarado L."/>
            <person name="Arachchi H.M."/>
            <person name="Berlin A."/>
            <person name="Chapman S.B."/>
            <person name="Gearin G."/>
            <person name="Goldberg J."/>
            <person name="Griggs A."/>
            <person name="Gujja S."/>
            <person name="Hansen M."/>
            <person name="Heiman D."/>
            <person name="Howarth C."/>
            <person name="Larimer J."/>
            <person name="Lui A."/>
            <person name="MacDonald P.J.P."/>
            <person name="McCowen C."/>
            <person name="Montmayeur A."/>
            <person name="Murphy C."/>
            <person name="Neiman D."/>
            <person name="Pearson M."/>
            <person name="Priest M."/>
            <person name="Roberts A."/>
            <person name="Saif S."/>
            <person name="Shea T."/>
            <person name="Sisk P."/>
            <person name="Stolte C."/>
            <person name="Sykes S."/>
            <person name="Wortman J."/>
            <person name="Nusbaum C."/>
            <person name="Birren B."/>
        </authorList>
    </citation>
    <scope>NUCLEOTIDE SEQUENCE [LARGE SCALE GENOMIC DNA]</scope>
    <source>
        <strain evidence="1 2">YIT 12061</strain>
    </source>
</reference>
<evidence type="ECO:0000313" key="2">
    <source>
        <dbReference type="Proteomes" id="UP000004892"/>
    </source>
</evidence>